<dbReference type="EnsemblMetazoa" id="AARA014031-RA">
    <property type="protein sequence ID" value="AARA014031-PA"/>
    <property type="gene ID" value="AARA014031"/>
</dbReference>
<accession>A0A182IEV6</accession>
<protein>
    <submittedName>
        <fullName evidence="1">Uncharacterized protein</fullName>
    </submittedName>
</protein>
<reference evidence="1" key="1">
    <citation type="submission" date="2022-08" db="UniProtKB">
        <authorList>
            <consortium name="EnsemblMetazoa"/>
        </authorList>
    </citation>
    <scope>IDENTIFICATION</scope>
    <source>
        <strain evidence="1">Dongola</strain>
    </source>
</reference>
<proteinExistence type="predicted"/>
<sequence>MCAHSPVVGVGNAPQKHFSSTSDD</sequence>
<name>A0A182IEV6_ANOAR</name>
<keyword evidence="2" id="KW-1185">Reference proteome</keyword>
<dbReference type="AlphaFoldDB" id="A0A182IEV6"/>
<evidence type="ECO:0000313" key="2">
    <source>
        <dbReference type="Proteomes" id="UP000075840"/>
    </source>
</evidence>
<dbReference type="VEuPathDB" id="VectorBase:AARA014031"/>
<dbReference type="EMBL" id="APCN01004193">
    <property type="status" value="NOT_ANNOTATED_CDS"/>
    <property type="molecule type" value="Genomic_DNA"/>
</dbReference>
<evidence type="ECO:0000313" key="1">
    <source>
        <dbReference type="EnsemblMetazoa" id="AARA014031-PA"/>
    </source>
</evidence>
<organism evidence="1 2">
    <name type="scientific">Anopheles arabiensis</name>
    <name type="common">Mosquito</name>
    <dbReference type="NCBI Taxonomy" id="7173"/>
    <lineage>
        <taxon>Eukaryota</taxon>
        <taxon>Metazoa</taxon>
        <taxon>Ecdysozoa</taxon>
        <taxon>Arthropoda</taxon>
        <taxon>Hexapoda</taxon>
        <taxon>Insecta</taxon>
        <taxon>Pterygota</taxon>
        <taxon>Neoptera</taxon>
        <taxon>Endopterygota</taxon>
        <taxon>Diptera</taxon>
        <taxon>Nematocera</taxon>
        <taxon>Culicoidea</taxon>
        <taxon>Culicidae</taxon>
        <taxon>Anophelinae</taxon>
        <taxon>Anopheles</taxon>
    </lineage>
</organism>
<dbReference type="Proteomes" id="UP000075840">
    <property type="component" value="Unassembled WGS sequence"/>
</dbReference>